<dbReference type="EMBL" id="BSXN01000015">
    <property type="protein sequence ID" value="GME66641.1"/>
    <property type="molecule type" value="Genomic_DNA"/>
</dbReference>
<sequence length="174" mass="19149">MLCLLIAASASLAIEARSRSRAKKLLKDGDRDHHKGETTSGKSTKKSIKSGWRRISRDFGNKSESRRTPLDGSTSGGSGGCRSHRRSGCGCGSSSRVRHHPSPFSQPRPARDDHTSSPDDTLPKYERESKDITITDSQMSQRSNSTSSSNTINSNEINLQRTEENDNPPPYTKF</sequence>
<gene>
    <name evidence="3" type="ORF">Cboi02_000009900</name>
</gene>
<feature type="signal peptide" evidence="2">
    <location>
        <begin position="1"/>
        <end position="18"/>
    </location>
</feature>
<comment type="caution">
    <text evidence="3">The sequence shown here is derived from an EMBL/GenBank/DDBJ whole genome shotgun (WGS) entry which is preliminary data.</text>
</comment>
<evidence type="ECO:0000313" key="4">
    <source>
        <dbReference type="Proteomes" id="UP001165120"/>
    </source>
</evidence>
<evidence type="ECO:0000256" key="2">
    <source>
        <dbReference type="SAM" id="SignalP"/>
    </source>
</evidence>
<feature type="compositionally biased region" description="Low complexity" evidence="1">
    <location>
        <begin position="143"/>
        <end position="158"/>
    </location>
</feature>
<dbReference type="OrthoDB" id="10633830at2759"/>
<dbReference type="AlphaFoldDB" id="A0A9W6SUN9"/>
<protein>
    <submittedName>
        <fullName evidence="3">Unnamed protein product</fullName>
    </submittedName>
</protein>
<feature type="compositionally biased region" description="Basic and acidic residues" evidence="1">
    <location>
        <begin position="55"/>
        <end position="69"/>
    </location>
</feature>
<feature type="chain" id="PRO_5040979023" evidence="2">
    <location>
        <begin position="19"/>
        <end position="174"/>
    </location>
</feature>
<feature type="compositionally biased region" description="Basic residues" evidence="1">
    <location>
        <begin position="43"/>
        <end position="54"/>
    </location>
</feature>
<evidence type="ECO:0000256" key="1">
    <source>
        <dbReference type="SAM" id="MobiDB-lite"/>
    </source>
</evidence>
<proteinExistence type="predicted"/>
<dbReference type="Proteomes" id="UP001165120">
    <property type="component" value="Unassembled WGS sequence"/>
</dbReference>
<feature type="compositionally biased region" description="Basic and acidic residues" evidence="1">
    <location>
        <begin position="25"/>
        <end position="37"/>
    </location>
</feature>
<evidence type="ECO:0000313" key="3">
    <source>
        <dbReference type="EMBL" id="GME66641.1"/>
    </source>
</evidence>
<keyword evidence="4" id="KW-1185">Reference proteome</keyword>
<accession>A0A9W6SUN9</accession>
<name>A0A9W6SUN9_CANBO</name>
<organism evidence="3 4">
    <name type="scientific">Candida boidinii</name>
    <name type="common">Yeast</name>
    <dbReference type="NCBI Taxonomy" id="5477"/>
    <lineage>
        <taxon>Eukaryota</taxon>
        <taxon>Fungi</taxon>
        <taxon>Dikarya</taxon>
        <taxon>Ascomycota</taxon>
        <taxon>Saccharomycotina</taxon>
        <taxon>Pichiomycetes</taxon>
        <taxon>Pichiales</taxon>
        <taxon>Pichiaceae</taxon>
        <taxon>Ogataea</taxon>
        <taxon>Ogataea/Candida clade</taxon>
    </lineage>
</organism>
<feature type="region of interest" description="Disordered" evidence="1">
    <location>
        <begin position="24"/>
        <end position="174"/>
    </location>
</feature>
<keyword evidence="2" id="KW-0732">Signal</keyword>
<reference evidence="3" key="1">
    <citation type="submission" date="2023-04" db="EMBL/GenBank/DDBJ databases">
        <title>Candida boidinii NBRC 10035.</title>
        <authorList>
            <person name="Ichikawa N."/>
            <person name="Sato H."/>
            <person name="Tonouchi N."/>
        </authorList>
    </citation>
    <scope>NUCLEOTIDE SEQUENCE</scope>
    <source>
        <strain evidence="3">NBRC 10035</strain>
    </source>
</reference>
<feature type="compositionally biased region" description="Basic and acidic residues" evidence="1">
    <location>
        <begin position="109"/>
        <end position="133"/>
    </location>
</feature>